<organism evidence="2 3">
    <name type="scientific">Xylaria bambusicola</name>
    <dbReference type="NCBI Taxonomy" id="326684"/>
    <lineage>
        <taxon>Eukaryota</taxon>
        <taxon>Fungi</taxon>
        <taxon>Dikarya</taxon>
        <taxon>Ascomycota</taxon>
        <taxon>Pezizomycotina</taxon>
        <taxon>Sordariomycetes</taxon>
        <taxon>Xylariomycetidae</taxon>
        <taxon>Xylariales</taxon>
        <taxon>Xylariaceae</taxon>
        <taxon>Xylaria</taxon>
    </lineage>
</organism>
<accession>A0AAN7Z861</accession>
<dbReference type="AlphaFoldDB" id="A0AAN7Z861"/>
<keyword evidence="1" id="KW-0175">Coiled coil</keyword>
<protein>
    <submittedName>
        <fullName evidence="2">Uncharacterized protein</fullName>
    </submittedName>
</protein>
<evidence type="ECO:0000256" key="1">
    <source>
        <dbReference type="SAM" id="Coils"/>
    </source>
</evidence>
<feature type="coiled-coil region" evidence="1">
    <location>
        <begin position="177"/>
        <end position="207"/>
    </location>
</feature>
<dbReference type="SUPFAM" id="SSF57850">
    <property type="entry name" value="RING/U-box"/>
    <property type="match status" value="1"/>
</dbReference>
<reference evidence="2 3" key="1">
    <citation type="submission" date="2023-10" db="EMBL/GenBank/DDBJ databases">
        <title>Draft genome sequence of Xylaria bambusicola isolate GMP-LS, the root and basal stem rot pathogen of sugarcane in Indonesia.</title>
        <authorList>
            <person name="Selvaraj P."/>
            <person name="Muralishankar V."/>
            <person name="Muruganantham S."/>
            <person name="Sp S."/>
            <person name="Haryani S."/>
            <person name="Lau K.J.X."/>
            <person name="Naqvi N.I."/>
        </authorList>
    </citation>
    <scope>NUCLEOTIDE SEQUENCE [LARGE SCALE GENOMIC DNA]</scope>
    <source>
        <strain evidence="2">GMP-LS</strain>
    </source>
</reference>
<gene>
    <name evidence="2" type="ORF">RRF57_009871</name>
</gene>
<dbReference type="Proteomes" id="UP001305414">
    <property type="component" value="Unassembled WGS sequence"/>
</dbReference>
<dbReference type="EMBL" id="JAWHQM010000038">
    <property type="protein sequence ID" value="KAK5634157.1"/>
    <property type="molecule type" value="Genomic_DNA"/>
</dbReference>
<name>A0AAN7Z861_9PEZI</name>
<sequence>MEVRFHVIRPKDARQYRKRSVSVLPSSDPTQCSVASRYVEYSKASTASRSPAVLESSSKTHELVAAAKRAQDGLRDYLIAEALVIRERQYEELGRIRQLRDAVARETRAREEASRRQQTEKFEQIILEFETRRAIEQEERFAEDVRREAIRESIRESIARVRDEAARQRQLEQDRILAEHIEEAARIEEAQIRAQEEAEERERIRQERLRECAVCMEGDDMSSMIQTPCTHWYCHEDLRSKSICTLVPRRITACANGPLKIKPLSRTP</sequence>
<comment type="caution">
    <text evidence="2">The sequence shown here is derived from an EMBL/GenBank/DDBJ whole genome shotgun (WGS) entry which is preliminary data.</text>
</comment>
<evidence type="ECO:0000313" key="2">
    <source>
        <dbReference type="EMBL" id="KAK5634157.1"/>
    </source>
</evidence>
<keyword evidence="3" id="KW-1185">Reference proteome</keyword>
<evidence type="ECO:0000313" key="3">
    <source>
        <dbReference type="Proteomes" id="UP001305414"/>
    </source>
</evidence>
<proteinExistence type="predicted"/>